<evidence type="ECO:0000313" key="4">
    <source>
        <dbReference type="EMBL" id="CAB4184531.1"/>
    </source>
</evidence>
<keyword evidence="1" id="KW-1133">Transmembrane helix</keyword>
<dbReference type="EMBL" id="LR798459">
    <property type="protein sequence ID" value="CAB5238244.1"/>
    <property type="molecule type" value="Genomic_DNA"/>
</dbReference>
<evidence type="ECO:0000313" key="3">
    <source>
        <dbReference type="EMBL" id="CAB4172976.1"/>
    </source>
</evidence>
<dbReference type="EMBL" id="LR797068">
    <property type="protein sequence ID" value="CAB4184531.1"/>
    <property type="molecule type" value="Genomic_DNA"/>
</dbReference>
<organism evidence="6">
    <name type="scientific">uncultured Caudovirales phage</name>
    <dbReference type="NCBI Taxonomy" id="2100421"/>
    <lineage>
        <taxon>Viruses</taxon>
        <taxon>Duplodnaviria</taxon>
        <taxon>Heunggongvirae</taxon>
        <taxon>Uroviricota</taxon>
        <taxon>Caudoviricetes</taxon>
        <taxon>Peduoviridae</taxon>
        <taxon>Maltschvirus</taxon>
        <taxon>Maltschvirus maltsch</taxon>
    </lineage>
</organism>
<accession>A0A6J7XLU0</accession>
<dbReference type="EMBL" id="LR797336">
    <property type="protein sequence ID" value="CAB4204092.1"/>
    <property type="molecule type" value="Genomic_DNA"/>
</dbReference>
<feature type="transmembrane region" description="Helical" evidence="1">
    <location>
        <begin position="6"/>
        <end position="30"/>
    </location>
</feature>
<reference evidence="6" key="1">
    <citation type="submission" date="2020-05" db="EMBL/GenBank/DDBJ databases">
        <authorList>
            <person name="Chiriac C."/>
            <person name="Salcher M."/>
            <person name="Ghai R."/>
            <person name="Kavagutti S V."/>
        </authorList>
    </citation>
    <scope>NUCLEOTIDE SEQUENCE</scope>
</reference>
<keyword evidence="1" id="KW-0472">Membrane</keyword>
<keyword evidence="1" id="KW-0812">Transmembrane</keyword>
<evidence type="ECO:0000313" key="6">
    <source>
        <dbReference type="EMBL" id="CAB5238244.1"/>
    </source>
</evidence>
<evidence type="ECO:0000313" key="2">
    <source>
        <dbReference type="EMBL" id="CAB4153726.1"/>
    </source>
</evidence>
<evidence type="ECO:0000256" key="1">
    <source>
        <dbReference type="SAM" id="Phobius"/>
    </source>
</evidence>
<protein>
    <submittedName>
        <fullName evidence="6">Uncharacterized protein</fullName>
    </submittedName>
</protein>
<gene>
    <name evidence="4" type="ORF">UFOVP1115_13</name>
    <name evidence="5" type="ORF">UFOVP1390_29</name>
    <name evidence="6" type="ORF">UFOVP1567_12</name>
    <name evidence="2" type="ORF">UFOVP626_23</name>
    <name evidence="3" type="ORF">UFOVP951_18</name>
</gene>
<dbReference type="EMBL" id="LR796605">
    <property type="protein sequence ID" value="CAB4153726.1"/>
    <property type="molecule type" value="Genomic_DNA"/>
</dbReference>
<proteinExistence type="predicted"/>
<name>A0A6J7XLU0_9CAUD</name>
<evidence type="ECO:0000313" key="5">
    <source>
        <dbReference type="EMBL" id="CAB4204092.1"/>
    </source>
</evidence>
<dbReference type="EMBL" id="LR796900">
    <property type="protein sequence ID" value="CAB4172976.1"/>
    <property type="molecule type" value="Genomic_DNA"/>
</dbReference>
<sequence length="35" mass="3678">MCSRCLNGLMLAMTGDLGLIVSSSAVLLFLQSIGY</sequence>